<dbReference type="KEGG" id="ttd:A3L14_03135"/>
<name>A0A0Q2UQ68_9EURY</name>
<organism evidence="3 5">
    <name type="scientific">Thermococcus thioreducens</name>
    <dbReference type="NCBI Taxonomy" id="277988"/>
    <lineage>
        <taxon>Archaea</taxon>
        <taxon>Methanobacteriati</taxon>
        <taxon>Methanobacteriota</taxon>
        <taxon>Thermococci</taxon>
        <taxon>Thermococcales</taxon>
        <taxon>Thermococcaceae</taxon>
        <taxon>Thermococcus</taxon>
    </lineage>
</organism>
<protein>
    <submittedName>
        <fullName evidence="3">Uncharacterized protein</fullName>
    </submittedName>
</protein>
<dbReference type="EMBL" id="FOIW01000002">
    <property type="protein sequence ID" value="SEW11211.1"/>
    <property type="molecule type" value="Genomic_DNA"/>
</dbReference>
<dbReference type="Proteomes" id="UP000051862">
    <property type="component" value="Unassembled WGS sequence"/>
</dbReference>
<dbReference type="AlphaFoldDB" id="A0A0Q2UQ68"/>
<dbReference type="OrthoDB" id="85161at2157"/>
<keyword evidence="1" id="KW-1133">Transmembrane helix</keyword>
<sequence>MKYSRIAVRLFEREGEDTFYDPAYHGRTLKIFGMDEWPGKALKYFADRYREIDYGIVIFDTEGEFPEEGFDTIIRIRDGQGTGLDPIVLAEKGLLDGYTAATIVQTVYGLDRTLTERLYADFLAGKVKSVPEAVKSDGKYAEVIRESYTLLDEAFYSGRPPEFGDNILVELGETYSITLAGIAFLVVSAGVRHRRRTMIGVNDAAVLAYTTAGGAAIPLITRPLRARVTILATQYAIDSIMNLAGPSLVLYHDPDTQSVIYETNGVPPGPMRKHVHKGEAAFIYRTPETINVEWGELPL</sequence>
<reference evidence="2 7" key="2">
    <citation type="submission" date="2016-04" db="EMBL/GenBank/DDBJ databases">
        <title>Complete genome sequence of Thermococcus thioreducens type strain OGL-20P.</title>
        <authorList>
            <person name="Oger P.M."/>
        </authorList>
    </citation>
    <scope>NUCLEOTIDE SEQUENCE [LARGE SCALE GENOMIC DNA]</scope>
    <source>
        <strain evidence="2 7">OGL-20P</strain>
    </source>
</reference>
<reference evidence="3 5" key="1">
    <citation type="submission" date="2015-08" db="EMBL/GenBank/DDBJ databases">
        <title>Thermococcus thioreducens DSM 14981 genome sequencing.</title>
        <authorList>
            <person name="Hong S.-J."/>
            <person name="Kim M.-C."/>
            <person name="Shin J.-H."/>
        </authorList>
    </citation>
    <scope>NUCLEOTIDE SEQUENCE [LARGE SCALE GENOMIC DNA]</scope>
    <source>
        <strain evidence="3 5">DSM 14981</strain>
    </source>
</reference>
<dbReference type="Proteomes" id="UP000250136">
    <property type="component" value="Chromosome"/>
</dbReference>
<evidence type="ECO:0000313" key="6">
    <source>
        <dbReference type="Proteomes" id="UP000182125"/>
    </source>
</evidence>
<dbReference type="EMBL" id="CP015105">
    <property type="protein sequence ID" value="ASJ11942.1"/>
    <property type="molecule type" value="Genomic_DNA"/>
</dbReference>
<proteinExistence type="predicted"/>
<dbReference type="PATRIC" id="fig|277988.4.peg.929"/>
<evidence type="ECO:0000313" key="7">
    <source>
        <dbReference type="Proteomes" id="UP000250136"/>
    </source>
</evidence>
<feature type="transmembrane region" description="Helical" evidence="1">
    <location>
        <begin position="174"/>
        <end position="191"/>
    </location>
</feature>
<evidence type="ECO:0000313" key="4">
    <source>
        <dbReference type="EMBL" id="SEW11211.1"/>
    </source>
</evidence>
<accession>A0A0Q2UQ68</accession>
<dbReference type="STRING" id="277988.SAMN05216170_1650"/>
<dbReference type="EMBL" id="LIXN01000006">
    <property type="protein sequence ID" value="KQH82832.1"/>
    <property type="molecule type" value="Genomic_DNA"/>
</dbReference>
<dbReference type="Proteomes" id="UP000182125">
    <property type="component" value="Unassembled WGS sequence"/>
</dbReference>
<dbReference type="RefSeq" id="WP_055429103.1">
    <property type="nucleotide sequence ID" value="NZ_CP015105.1"/>
</dbReference>
<dbReference type="GeneID" id="33333383"/>
<evidence type="ECO:0000313" key="2">
    <source>
        <dbReference type="EMBL" id="ASJ11942.1"/>
    </source>
</evidence>
<reference evidence="4 6" key="3">
    <citation type="submission" date="2016-10" db="EMBL/GenBank/DDBJ databases">
        <authorList>
            <person name="de Groot N.N."/>
        </authorList>
    </citation>
    <scope>NUCLEOTIDE SEQUENCE [LARGE SCALE GENOMIC DNA]</scope>
    <source>
        <strain evidence="4 6">OGL-20</strain>
    </source>
</reference>
<keyword evidence="1" id="KW-0472">Membrane</keyword>
<keyword evidence="7" id="KW-1185">Reference proteome</keyword>
<evidence type="ECO:0000256" key="1">
    <source>
        <dbReference type="SAM" id="Phobius"/>
    </source>
</evidence>
<evidence type="ECO:0000313" key="5">
    <source>
        <dbReference type="Proteomes" id="UP000051862"/>
    </source>
</evidence>
<keyword evidence="1" id="KW-0812">Transmembrane</keyword>
<gene>
    <name evidence="2" type="ORF">A3L14_03135</name>
    <name evidence="3" type="ORF">AMR53_04430</name>
    <name evidence="4" type="ORF">SAMN05216170_1650</name>
</gene>
<evidence type="ECO:0000313" key="3">
    <source>
        <dbReference type="EMBL" id="KQH82832.1"/>
    </source>
</evidence>